<keyword evidence="9" id="KW-0067">ATP-binding</keyword>
<dbReference type="eggNOG" id="COG5002">
    <property type="taxonomic scope" value="Bacteria"/>
</dbReference>
<dbReference type="Proteomes" id="UP000018896">
    <property type="component" value="Unassembled WGS sequence"/>
</dbReference>
<feature type="domain" description="Histidine kinase" evidence="12">
    <location>
        <begin position="1"/>
        <end position="140"/>
    </location>
</feature>
<evidence type="ECO:0000256" key="6">
    <source>
        <dbReference type="ARBA" id="ARBA00022679"/>
    </source>
</evidence>
<evidence type="ECO:0000313" key="14">
    <source>
        <dbReference type="Proteomes" id="UP000018896"/>
    </source>
</evidence>
<dbReference type="GO" id="GO:0004721">
    <property type="term" value="F:phosphoprotein phosphatase activity"/>
    <property type="evidence" value="ECO:0007669"/>
    <property type="project" value="TreeGrafter"/>
</dbReference>
<dbReference type="SUPFAM" id="SSF55874">
    <property type="entry name" value="ATPase domain of HSP90 chaperone/DNA topoisomerase II/histidine kinase"/>
    <property type="match status" value="1"/>
</dbReference>
<sequence>MYDLLKEKASTKDIFLDLVIEGDTTLEGDAARLKQIAINLVNNAIMYTPSGGKVTIFLKGRDSRVELDVIDTGVGISENELPRIFERFYRIDRARSRNSGGTGLGLAIVKHLVEAHAAKITVNSEIGKGTTFSIELKKERQQPDE</sequence>
<evidence type="ECO:0000256" key="5">
    <source>
        <dbReference type="ARBA" id="ARBA00022553"/>
    </source>
</evidence>
<keyword evidence="4" id="KW-1003">Cell membrane</keyword>
<protein>
    <recommendedName>
        <fullName evidence="3">histidine kinase</fullName>
        <ecNumber evidence="3">2.7.13.3</ecNumber>
    </recommendedName>
</protein>
<dbReference type="EC" id="2.7.13.3" evidence="3"/>
<keyword evidence="10" id="KW-0902">Two-component regulatory system</keyword>
<evidence type="ECO:0000256" key="10">
    <source>
        <dbReference type="ARBA" id="ARBA00023012"/>
    </source>
</evidence>
<keyword evidence="7" id="KW-0547">Nucleotide-binding</keyword>
<accession>W4QQB3</accession>
<dbReference type="SMART" id="SM00387">
    <property type="entry name" value="HATPase_c"/>
    <property type="match status" value="1"/>
</dbReference>
<dbReference type="InterPro" id="IPR004358">
    <property type="entry name" value="Sig_transdc_His_kin-like_C"/>
</dbReference>
<comment type="catalytic activity">
    <reaction evidence="1">
        <text>ATP + protein L-histidine = ADP + protein N-phospho-L-histidine.</text>
        <dbReference type="EC" id="2.7.13.3"/>
    </reaction>
</comment>
<dbReference type="GO" id="GO:0000155">
    <property type="term" value="F:phosphorelay sensor kinase activity"/>
    <property type="evidence" value="ECO:0007669"/>
    <property type="project" value="TreeGrafter"/>
</dbReference>
<evidence type="ECO:0000313" key="13">
    <source>
        <dbReference type="EMBL" id="GAE34107.1"/>
    </source>
</evidence>
<dbReference type="InterPro" id="IPR005467">
    <property type="entry name" value="His_kinase_dom"/>
</dbReference>
<dbReference type="PANTHER" id="PTHR45453">
    <property type="entry name" value="PHOSPHATE REGULON SENSOR PROTEIN PHOR"/>
    <property type="match status" value="1"/>
</dbReference>
<dbReference type="Pfam" id="PF02518">
    <property type="entry name" value="HATPase_c"/>
    <property type="match status" value="1"/>
</dbReference>
<name>W4QQB3_HALA3</name>
<keyword evidence="8" id="KW-0418">Kinase</keyword>
<dbReference type="Gene3D" id="3.30.565.10">
    <property type="entry name" value="Histidine kinase-like ATPase, C-terminal domain"/>
    <property type="match status" value="1"/>
</dbReference>
<dbReference type="PANTHER" id="PTHR45453:SF1">
    <property type="entry name" value="PHOSPHATE REGULON SENSOR PROTEIN PHOR"/>
    <property type="match status" value="1"/>
</dbReference>
<dbReference type="InterPro" id="IPR036890">
    <property type="entry name" value="HATPase_C_sf"/>
</dbReference>
<evidence type="ECO:0000256" key="3">
    <source>
        <dbReference type="ARBA" id="ARBA00012438"/>
    </source>
</evidence>
<evidence type="ECO:0000256" key="4">
    <source>
        <dbReference type="ARBA" id="ARBA00022475"/>
    </source>
</evidence>
<evidence type="ECO:0000256" key="8">
    <source>
        <dbReference type="ARBA" id="ARBA00022777"/>
    </source>
</evidence>
<dbReference type="FunFam" id="3.30.565.10:FF:000023">
    <property type="entry name" value="PAS domain-containing sensor histidine kinase"/>
    <property type="match status" value="1"/>
</dbReference>
<keyword evidence="14" id="KW-1185">Reference proteome</keyword>
<dbReference type="PROSITE" id="PS50109">
    <property type="entry name" value="HIS_KIN"/>
    <property type="match status" value="1"/>
</dbReference>
<dbReference type="STRING" id="1236973.JCM9157_1145"/>
<dbReference type="InterPro" id="IPR003594">
    <property type="entry name" value="HATPase_dom"/>
</dbReference>
<evidence type="ECO:0000256" key="11">
    <source>
        <dbReference type="ARBA" id="ARBA00023136"/>
    </source>
</evidence>
<gene>
    <name evidence="13" type="ORF">JCM9157_1145</name>
</gene>
<dbReference type="EMBL" id="BAUV01000006">
    <property type="protein sequence ID" value="GAE34107.1"/>
    <property type="molecule type" value="Genomic_DNA"/>
</dbReference>
<dbReference type="GO" id="GO:0005886">
    <property type="term" value="C:plasma membrane"/>
    <property type="evidence" value="ECO:0007669"/>
    <property type="project" value="UniProtKB-SubCell"/>
</dbReference>
<comment type="subcellular location">
    <subcellularLocation>
        <location evidence="2">Cell membrane</location>
    </subcellularLocation>
</comment>
<dbReference type="CDD" id="cd00075">
    <property type="entry name" value="HATPase"/>
    <property type="match status" value="1"/>
</dbReference>
<dbReference type="PRINTS" id="PR00344">
    <property type="entry name" value="BCTRLSENSOR"/>
</dbReference>
<dbReference type="InterPro" id="IPR050351">
    <property type="entry name" value="BphY/WalK/GraS-like"/>
</dbReference>
<evidence type="ECO:0000259" key="12">
    <source>
        <dbReference type="PROSITE" id="PS50109"/>
    </source>
</evidence>
<keyword evidence="11" id="KW-0472">Membrane</keyword>
<comment type="caution">
    <text evidence="13">The sequence shown here is derived from an EMBL/GenBank/DDBJ whole genome shotgun (WGS) entry which is preliminary data.</text>
</comment>
<evidence type="ECO:0000256" key="1">
    <source>
        <dbReference type="ARBA" id="ARBA00000085"/>
    </source>
</evidence>
<reference evidence="13 14" key="1">
    <citation type="journal article" date="2014" name="Genome Announc.">
        <title>Draft Genome Sequences of Three Alkaliphilic Bacillus Strains, Bacillus wakoensis JCM 9140T, Bacillus akibai JCM 9157T, and Bacillus hemicellulosilyticus JCM 9152T.</title>
        <authorList>
            <person name="Yuki M."/>
            <person name="Oshima K."/>
            <person name="Suda W."/>
            <person name="Oshida Y."/>
            <person name="Kitamura K."/>
            <person name="Iida T."/>
            <person name="Hattori M."/>
            <person name="Ohkuma M."/>
        </authorList>
    </citation>
    <scope>NUCLEOTIDE SEQUENCE [LARGE SCALE GENOMIC DNA]</scope>
    <source>
        <strain evidence="13 14">JCM 9157</strain>
    </source>
</reference>
<keyword evidence="6" id="KW-0808">Transferase</keyword>
<organism evidence="13 14">
    <name type="scientific">Halalkalibacter akibai (strain ATCC 43226 / DSM 21942 / CIP 109018 / JCM 9157 / 1139)</name>
    <name type="common">Bacillus akibai</name>
    <dbReference type="NCBI Taxonomy" id="1236973"/>
    <lineage>
        <taxon>Bacteria</taxon>
        <taxon>Bacillati</taxon>
        <taxon>Bacillota</taxon>
        <taxon>Bacilli</taxon>
        <taxon>Bacillales</taxon>
        <taxon>Bacillaceae</taxon>
        <taxon>Halalkalibacter</taxon>
    </lineage>
</organism>
<proteinExistence type="predicted"/>
<dbReference type="RefSeq" id="WP_369384698.1">
    <property type="nucleotide sequence ID" value="NZ_BAUV01000006.1"/>
</dbReference>
<keyword evidence="5" id="KW-0597">Phosphoprotein</keyword>
<evidence type="ECO:0000256" key="7">
    <source>
        <dbReference type="ARBA" id="ARBA00022741"/>
    </source>
</evidence>
<dbReference type="GO" id="GO:0016036">
    <property type="term" value="P:cellular response to phosphate starvation"/>
    <property type="evidence" value="ECO:0007669"/>
    <property type="project" value="TreeGrafter"/>
</dbReference>
<dbReference type="AlphaFoldDB" id="W4QQB3"/>
<dbReference type="GO" id="GO:0005524">
    <property type="term" value="F:ATP binding"/>
    <property type="evidence" value="ECO:0007669"/>
    <property type="project" value="UniProtKB-KW"/>
</dbReference>
<evidence type="ECO:0000256" key="2">
    <source>
        <dbReference type="ARBA" id="ARBA00004236"/>
    </source>
</evidence>
<evidence type="ECO:0000256" key="9">
    <source>
        <dbReference type="ARBA" id="ARBA00022840"/>
    </source>
</evidence>